<evidence type="ECO:0000313" key="2">
    <source>
        <dbReference type="EMBL" id="MCA9381959.1"/>
    </source>
</evidence>
<feature type="transmembrane region" description="Helical" evidence="1">
    <location>
        <begin position="21"/>
        <end position="46"/>
    </location>
</feature>
<organism evidence="2 3">
    <name type="scientific">Candidatus Dojkabacteria bacterium</name>
    <dbReference type="NCBI Taxonomy" id="2099670"/>
    <lineage>
        <taxon>Bacteria</taxon>
        <taxon>Candidatus Dojkabacteria</taxon>
    </lineage>
</organism>
<evidence type="ECO:0000256" key="1">
    <source>
        <dbReference type="SAM" id="Phobius"/>
    </source>
</evidence>
<dbReference type="AlphaFoldDB" id="A0A955RHX4"/>
<name>A0A955RHX4_9BACT</name>
<reference evidence="2" key="2">
    <citation type="journal article" date="2021" name="Microbiome">
        <title>Successional dynamics and alternative stable states in a saline activated sludge microbial community over 9 years.</title>
        <authorList>
            <person name="Wang Y."/>
            <person name="Ye J."/>
            <person name="Ju F."/>
            <person name="Liu L."/>
            <person name="Boyd J.A."/>
            <person name="Deng Y."/>
            <person name="Parks D.H."/>
            <person name="Jiang X."/>
            <person name="Yin X."/>
            <person name="Woodcroft B.J."/>
            <person name="Tyson G.W."/>
            <person name="Hugenholtz P."/>
            <person name="Polz M.F."/>
            <person name="Zhang T."/>
        </authorList>
    </citation>
    <scope>NUCLEOTIDE SEQUENCE</scope>
    <source>
        <strain evidence="2">HKST-UBA10</strain>
    </source>
</reference>
<gene>
    <name evidence="2" type="ORF">KC660_00960</name>
</gene>
<accession>A0A955RHX4</accession>
<dbReference type="EMBL" id="JAGQLG010000031">
    <property type="protein sequence ID" value="MCA9381959.1"/>
    <property type="molecule type" value="Genomic_DNA"/>
</dbReference>
<evidence type="ECO:0000313" key="3">
    <source>
        <dbReference type="Proteomes" id="UP000782843"/>
    </source>
</evidence>
<dbReference type="Proteomes" id="UP000782843">
    <property type="component" value="Unassembled WGS sequence"/>
</dbReference>
<keyword evidence="1" id="KW-1133">Transmembrane helix</keyword>
<proteinExistence type="predicted"/>
<comment type="caution">
    <text evidence="2">The sequence shown here is derived from an EMBL/GenBank/DDBJ whole genome shotgun (WGS) entry which is preliminary data.</text>
</comment>
<keyword evidence="1" id="KW-0472">Membrane</keyword>
<protein>
    <submittedName>
        <fullName evidence="2">FeoB-associated Cys-rich membrane protein</fullName>
    </submittedName>
</protein>
<reference evidence="2" key="1">
    <citation type="submission" date="2020-04" db="EMBL/GenBank/DDBJ databases">
        <authorList>
            <person name="Zhang T."/>
        </authorList>
    </citation>
    <scope>NUCLEOTIDE SEQUENCE</scope>
    <source>
        <strain evidence="2">HKST-UBA10</strain>
    </source>
</reference>
<sequence>MKTSFNLLKPQRAPETFWEKFYVWALTVCRYIIIGVLLVVIVAFIYRFITDMKKSDLKDSLREKTRKLALYKDEEAKINELSGKLIAYNSLINLQGKVNPVMTDLYSFMPDNIEKLELGVDEDKLFIKGVLPEEDLTKFEKDFKTSKSFRNVILSVRSKEENTTGSDKVSFEFQAEPIRSFANSVQ</sequence>
<keyword evidence="1" id="KW-0812">Transmembrane</keyword>